<dbReference type="EMBL" id="JARXHW010000002">
    <property type="protein sequence ID" value="MDQ8206210.1"/>
    <property type="molecule type" value="Genomic_DNA"/>
</dbReference>
<name>A0ABU1ASU1_9BACT</name>
<protein>
    <submittedName>
        <fullName evidence="2">Phage portal protein</fullName>
    </submittedName>
</protein>
<reference evidence="2 3" key="1">
    <citation type="submission" date="2023-04" db="EMBL/GenBank/DDBJ databases">
        <title>A novel bacteria isolated from coastal sediment.</title>
        <authorList>
            <person name="Liu X.-J."/>
            <person name="Du Z.-J."/>
        </authorList>
    </citation>
    <scope>NUCLEOTIDE SEQUENCE [LARGE SCALE GENOMIC DNA]</scope>
    <source>
        <strain evidence="2 3">SDUM461003</strain>
    </source>
</reference>
<feature type="compositionally biased region" description="Acidic residues" evidence="1">
    <location>
        <begin position="507"/>
        <end position="522"/>
    </location>
</feature>
<evidence type="ECO:0000256" key="1">
    <source>
        <dbReference type="SAM" id="MobiDB-lite"/>
    </source>
</evidence>
<evidence type="ECO:0000313" key="3">
    <source>
        <dbReference type="Proteomes" id="UP001225316"/>
    </source>
</evidence>
<comment type="caution">
    <text evidence="2">The sequence shown here is derived from an EMBL/GenBank/DDBJ whole genome shotgun (WGS) entry which is preliminary data.</text>
</comment>
<dbReference type="InterPro" id="IPR006429">
    <property type="entry name" value="Phage_lambda_portal"/>
</dbReference>
<dbReference type="Pfam" id="PF05136">
    <property type="entry name" value="Phage_portal_2"/>
    <property type="match status" value="1"/>
</dbReference>
<dbReference type="RefSeq" id="WP_308948217.1">
    <property type="nucleotide sequence ID" value="NZ_JARXHW010000002.1"/>
</dbReference>
<proteinExistence type="predicted"/>
<gene>
    <name evidence="2" type="ORF">QEH52_01720</name>
</gene>
<feature type="region of interest" description="Disordered" evidence="1">
    <location>
        <begin position="496"/>
        <end position="540"/>
    </location>
</feature>
<accession>A0ABU1ASU1</accession>
<evidence type="ECO:0000313" key="2">
    <source>
        <dbReference type="EMBL" id="MDQ8206210.1"/>
    </source>
</evidence>
<keyword evidence="3" id="KW-1185">Reference proteome</keyword>
<organism evidence="2 3">
    <name type="scientific">Thalassobacterium maritimum</name>
    <dbReference type="NCBI Taxonomy" id="3041265"/>
    <lineage>
        <taxon>Bacteria</taxon>
        <taxon>Pseudomonadati</taxon>
        <taxon>Verrucomicrobiota</taxon>
        <taxon>Opitutia</taxon>
        <taxon>Puniceicoccales</taxon>
        <taxon>Coraliomargaritaceae</taxon>
        <taxon>Thalassobacterium</taxon>
    </lineage>
</organism>
<sequence>MSKALDKIIERGSGGAAAEPDLNASAADMPAAAIGGSGGGFAGADASSQQRGMIYFPQLDTRKEINPTNRKELLRRSRWMYANLGVVRRAYNGVSRMIVGTGLIPEPITEDKEWNELSLAAFQRRTGQANVFDLAQKYNFARSQRAVVCCKKKDGDIGVALTNSTTGRARFGFYEAHQIGTSKYGAFGNQFDTTGWYDGVYVDRFNAAQKYRILGDNEGEHADIPARDFIHVCDFERPGQRRGMTALAHAANNLLDVTEIQSFIKMGIKQANRVGYYIADKGTPQSSSGIGGQIAGALSQITDASGNKINIESIYGQGGEIPNVPAGKELRLLSDSRPHPNTLGFMDYLIRDVAWGLGIGPELLWNIATLGGANTRFVLADAQGFIEEEQQQLIDQYCQRVYVYTIAKEIKAGTLRPCKDPDWMFKCGWITPARVTVDFGRDGTLHLKQMQSGMLTFKQFYGWKGQAWKKQIEQWIDERAYMRDYALREHGMSMPELFSTLPSQPDTDAEEPASDASADDEAAASSARADDFVNPTDQIL</sequence>
<dbReference type="Proteomes" id="UP001225316">
    <property type="component" value="Unassembled WGS sequence"/>
</dbReference>